<dbReference type="Gene3D" id="2.60.120.260">
    <property type="entry name" value="Galactose-binding domain-like"/>
    <property type="match status" value="1"/>
</dbReference>
<name>A0A1I0I635_9ACTN</name>
<gene>
    <name evidence="4" type="ORF">SAMN04488546_4220</name>
</gene>
<evidence type="ECO:0000313" key="4">
    <source>
        <dbReference type="EMBL" id="SET91787.1"/>
    </source>
</evidence>
<dbReference type="EMBL" id="FOIE01000010">
    <property type="protein sequence ID" value="SET91787.1"/>
    <property type="molecule type" value="Genomic_DNA"/>
</dbReference>
<evidence type="ECO:0000256" key="1">
    <source>
        <dbReference type="ARBA" id="ARBA00022801"/>
    </source>
</evidence>
<dbReference type="PANTHER" id="PTHR42732:SF3">
    <property type="entry name" value="HYDROLASE"/>
    <property type="match status" value="1"/>
</dbReference>
<dbReference type="OrthoDB" id="9762066at2"/>
<sequence length="598" mass="65444">MEHTDPTEHPRPLLRRPWTSLDGEWEFAADPGLAGTVDGVVFDRTIQVPYAPETPASGVHWTGRLDRAWYRRRLPGRAGDRRTVLHFGAVDRSCDVWVGGAHVASHEGGYTPFSVDVTDHLADDGAELVVRADDDPLDLEAPRGKQDWRDEPHAIWYPRTTGIWRTVWVEQVAPRHIADVQWRTDPRRMRVDVRVQLGVPVSGARLHLRLRAGERLLVDDSVRVDGRVVERTVQVGDGGIDDRSGLLWWPGPDPVLLDAELALVADDGEVLDEVESYTALRSVEVGDGRLLVNGRPAPLRLVLDQGYWPDTGATPPDVAALRRDLELTRALGFTGARKHQKTEDPRYLALADRMGLLVWAEMPSAYRPGPTASARLLREWADVVVAHRGFPSVVAWVPLNESWGVQEAEADERQRGLVRALAATADALDGTRPVSANDGWETLGGDVLGVHDYEQDPAVLGERYATAADLERVATGRRPDGYLADLDRAGVAGRAVVLSEFGGVALRSPEDAGWGYADATSPEDLLARYRAQWAAVHGSTALAGACWTQLTDTYQEVNGLLGMDRVPKVDLDALRRATLGEPEAAPAPTAPPIDPPPS</sequence>
<proteinExistence type="predicted"/>
<dbReference type="InterPro" id="IPR008979">
    <property type="entry name" value="Galactose-bd-like_sf"/>
</dbReference>
<dbReference type="SUPFAM" id="SSF49785">
    <property type="entry name" value="Galactose-binding domain-like"/>
    <property type="match status" value="1"/>
</dbReference>
<keyword evidence="5" id="KW-1185">Reference proteome</keyword>
<dbReference type="InterPro" id="IPR051913">
    <property type="entry name" value="GH2_Domain-Containing"/>
</dbReference>
<reference evidence="5" key="1">
    <citation type="submission" date="2016-10" db="EMBL/GenBank/DDBJ databases">
        <authorList>
            <person name="Varghese N."/>
            <person name="Submissions S."/>
        </authorList>
    </citation>
    <scope>NUCLEOTIDE SEQUENCE [LARGE SCALE GENOMIC DNA]</scope>
    <source>
        <strain evidence="5">DSM 44209</strain>
    </source>
</reference>
<dbReference type="PANTHER" id="PTHR42732">
    <property type="entry name" value="BETA-GALACTOSIDASE"/>
    <property type="match status" value="1"/>
</dbReference>
<dbReference type="Proteomes" id="UP000198507">
    <property type="component" value="Unassembled WGS sequence"/>
</dbReference>
<dbReference type="Pfam" id="PF22666">
    <property type="entry name" value="Glyco_hydro_2_N2"/>
    <property type="match status" value="1"/>
</dbReference>
<evidence type="ECO:0000259" key="3">
    <source>
        <dbReference type="Pfam" id="PF22666"/>
    </source>
</evidence>
<dbReference type="AlphaFoldDB" id="A0A1I0I635"/>
<evidence type="ECO:0000256" key="2">
    <source>
        <dbReference type="SAM" id="MobiDB-lite"/>
    </source>
</evidence>
<evidence type="ECO:0000313" key="5">
    <source>
        <dbReference type="Proteomes" id="UP000198507"/>
    </source>
</evidence>
<feature type="region of interest" description="Disordered" evidence="2">
    <location>
        <begin position="577"/>
        <end position="598"/>
    </location>
</feature>
<feature type="domain" description="Beta-mannosidase-like galactose-binding" evidence="3">
    <location>
        <begin position="59"/>
        <end position="140"/>
    </location>
</feature>
<dbReference type="Gene3D" id="3.20.20.80">
    <property type="entry name" value="Glycosidases"/>
    <property type="match status" value="1"/>
</dbReference>
<dbReference type="RefSeq" id="WP_091447925.1">
    <property type="nucleotide sequence ID" value="NZ_FOIE01000010.1"/>
</dbReference>
<dbReference type="GO" id="GO:0004553">
    <property type="term" value="F:hydrolase activity, hydrolyzing O-glycosyl compounds"/>
    <property type="evidence" value="ECO:0007669"/>
    <property type="project" value="InterPro"/>
</dbReference>
<protein>
    <submittedName>
        <fullName evidence="4">Glycosyl hydrolases family 2, sugar binding domain</fullName>
    </submittedName>
</protein>
<dbReference type="GO" id="GO:0005975">
    <property type="term" value="P:carbohydrate metabolic process"/>
    <property type="evidence" value="ECO:0007669"/>
    <property type="project" value="InterPro"/>
</dbReference>
<dbReference type="InterPro" id="IPR017853">
    <property type="entry name" value="GH"/>
</dbReference>
<keyword evidence="1 4" id="KW-0378">Hydrolase</keyword>
<organism evidence="4 5">
    <name type="scientific">Geodermatophilus poikilotrophus</name>
    <dbReference type="NCBI Taxonomy" id="1333667"/>
    <lineage>
        <taxon>Bacteria</taxon>
        <taxon>Bacillati</taxon>
        <taxon>Actinomycetota</taxon>
        <taxon>Actinomycetes</taxon>
        <taxon>Geodermatophilales</taxon>
        <taxon>Geodermatophilaceae</taxon>
        <taxon>Geodermatophilus</taxon>
    </lineage>
</organism>
<feature type="compositionally biased region" description="Pro residues" evidence="2">
    <location>
        <begin position="588"/>
        <end position="598"/>
    </location>
</feature>
<dbReference type="InterPro" id="IPR054593">
    <property type="entry name" value="Beta-mannosidase-like_N2"/>
</dbReference>
<accession>A0A1I0I635</accession>
<dbReference type="SUPFAM" id="SSF51445">
    <property type="entry name" value="(Trans)glycosidases"/>
    <property type="match status" value="1"/>
</dbReference>